<proteinExistence type="predicted"/>
<accession>A0A2M6UXM3</accession>
<reference evidence="1 2" key="1">
    <citation type="submission" date="2017-06" db="EMBL/GenBank/DDBJ databases">
        <title>Draft genome of Bartonella tribocorum C635.</title>
        <authorList>
            <person name="Hadjadj L."/>
            <person name="Jiyipong T."/>
            <person name="Diene S.M."/>
            <person name="Morand S."/>
            <person name="Rolain J.-M."/>
        </authorList>
    </citation>
    <scope>NUCLEOTIDE SEQUENCE [LARGE SCALE GENOMIC DNA]</scope>
    <source>
        <strain evidence="1 2">C635</strain>
    </source>
</reference>
<name>A0A2M6UXM3_9HYPH</name>
<protein>
    <submittedName>
        <fullName evidence="1">Uncharacterized protein</fullName>
    </submittedName>
</protein>
<dbReference type="Proteomes" id="UP000230791">
    <property type="component" value="Unassembled WGS sequence"/>
</dbReference>
<gene>
    <name evidence="1" type="ORF">CEV08_01635</name>
</gene>
<comment type="caution">
    <text evidence="1">The sequence shown here is derived from an EMBL/GenBank/DDBJ whole genome shotgun (WGS) entry which is preliminary data.</text>
</comment>
<dbReference type="EMBL" id="NJPP01000002">
    <property type="protein sequence ID" value="PIT70953.1"/>
    <property type="molecule type" value="Genomic_DNA"/>
</dbReference>
<evidence type="ECO:0000313" key="1">
    <source>
        <dbReference type="EMBL" id="PIT70953.1"/>
    </source>
</evidence>
<evidence type="ECO:0000313" key="2">
    <source>
        <dbReference type="Proteomes" id="UP000230791"/>
    </source>
</evidence>
<dbReference type="AlphaFoldDB" id="A0A2M6UXM3"/>
<sequence length="74" mass="8762">MQDFYSIGITLYYHCKSICYLIKGKHKIKLNRLVRLMKIFDIECSKYIGHILLANEINFLFFMRKVILAACLSL</sequence>
<organism evidence="1 2">
    <name type="scientific">Bartonella tribocorum</name>
    <dbReference type="NCBI Taxonomy" id="85701"/>
    <lineage>
        <taxon>Bacteria</taxon>
        <taxon>Pseudomonadati</taxon>
        <taxon>Pseudomonadota</taxon>
        <taxon>Alphaproteobacteria</taxon>
        <taxon>Hyphomicrobiales</taxon>
        <taxon>Bartonellaceae</taxon>
        <taxon>Bartonella</taxon>
    </lineage>
</organism>